<dbReference type="Gene3D" id="3.90.220.20">
    <property type="entry name" value="DNA methylase specificity domains"/>
    <property type="match status" value="1"/>
</dbReference>
<dbReference type="Gene3D" id="1.10.287.1120">
    <property type="entry name" value="Bipartite methylase S protein"/>
    <property type="match status" value="1"/>
</dbReference>
<evidence type="ECO:0000256" key="4">
    <source>
        <dbReference type="SAM" id="Coils"/>
    </source>
</evidence>
<dbReference type="Pfam" id="PF01420">
    <property type="entry name" value="Methylase_S"/>
    <property type="match status" value="1"/>
</dbReference>
<gene>
    <name evidence="6" type="ORF">DDT42_00834</name>
</gene>
<proteinExistence type="inferred from homology"/>
<dbReference type="PANTHER" id="PTHR30408:SF12">
    <property type="entry name" value="TYPE I RESTRICTION ENZYME MJAVIII SPECIFICITY SUBUNIT"/>
    <property type="match status" value="1"/>
</dbReference>
<evidence type="ECO:0000313" key="6">
    <source>
        <dbReference type="EMBL" id="MBT9144973.1"/>
    </source>
</evidence>
<keyword evidence="4" id="KW-0175">Coiled coil</keyword>
<feature type="domain" description="Type I restriction modification DNA specificity" evidence="5">
    <location>
        <begin position="28"/>
        <end position="207"/>
    </location>
</feature>
<evidence type="ECO:0000256" key="1">
    <source>
        <dbReference type="ARBA" id="ARBA00010923"/>
    </source>
</evidence>
<evidence type="ECO:0000256" key="3">
    <source>
        <dbReference type="ARBA" id="ARBA00023125"/>
    </source>
</evidence>
<sequence length="228" mass="25958">METLLTKGIQKGRLKIQDYQDTEIGRIPKEWEVVKLGDIGDLQDGDWILKEDYTDSGVRLLQVGDIGLGAFIDKSERYISNERANQLKCTFVDPDEDVLISRMPDPIGRACLAPLLSYPYIVAVDVTIFRLEKETANPKFIIYSLNNPSILKKVSRYSSGATRQRISRTNLEQIPLPLPPLPEQQNIAEILSTVDQKIELLKSKKEKYEKIKKGLMEDLLTGKRRVKV</sequence>
<dbReference type="EMBL" id="QLTW01000036">
    <property type="protein sequence ID" value="MBT9144973.1"/>
    <property type="molecule type" value="Genomic_DNA"/>
</dbReference>
<dbReference type="GO" id="GO:0009307">
    <property type="term" value="P:DNA restriction-modification system"/>
    <property type="evidence" value="ECO:0007669"/>
    <property type="project" value="UniProtKB-KW"/>
</dbReference>
<keyword evidence="2" id="KW-0680">Restriction system</keyword>
<protein>
    <recommendedName>
        <fullName evidence="5">Type I restriction modification DNA specificity domain-containing protein</fullName>
    </recommendedName>
</protein>
<dbReference type="InterPro" id="IPR044946">
    <property type="entry name" value="Restrct_endonuc_typeI_TRD_sf"/>
</dbReference>
<keyword evidence="3" id="KW-0238">DNA-binding</keyword>
<evidence type="ECO:0000259" key="5">
    <source>
        <dbReference type="Pfam" id="PF01420"/>
    </source>
</evidence>
<accession>A0A9E2F6V9</accession>
<dbReference type="AlphaFoldDB" id="A0A9E2F6V9"/>
<comment type="similarity">
    <text evidence="1">Belongs to the type-I restriction system S methylase family.</text>
</comment>
<dbReference type="InterPro" id="IPR000055">
    <property type="entry name" value="Restrct_endonuc_typeI_TRD"/>
</dbReference>
<feature type="coiled-coil region" evidence="4">
    <location>
        <begin position="191"/>
        <end position="218"/>
    </location>
</feature>
<comment type="caution">
    <text evidence="6">The sequence shown here is derived from an EMBL/GenBank/DDBJ whole genome shotgun (WGS) entry which is preliminary data.</text>
</comment>
<dbReference type="SUPFAM" id="SSF116734">
    <property type="entry name" value="DNA methylase specificity domain"/>
    <property type="match status" value="1"/>
</dbReference>
<reference evidence="6 7" key="1">
    <citation type="journal article" date="2021" name="bioRxiv">
        <title>Unique metabolic strategies in Hadean analogues reveal hints for primordial physiology.</title>
        <authorList>
            <person name="Nobu M.K."/>
            <person name="Nakai R."/>
            <person name="Tamazawa S."/>
            <person name="Mori H."/>
            <person name="Toyoda A."/>
            <person name="Ijiri A."/>
            <person name="Suzuki S."/>
            <person name="Kurokawa K."/>
            <person name="Kamagata Y."/>
            <person name="Tamaki H."/>
        </authorList>
    </citation>
    <scope>NUCLEOTIDE SEQUENCE [LARGE SCALE GENOMIC DNA]</scope>
    <source>
        <strain evidence="6">BS525</strain>
    </source>
</reference>
<evidence type="ECO:0000256" key="2">
    <source>
        <dbReference type="ARBA" id="ARBA00022747"/>
    </source>
</evidence>
<organism evidence="6 7">
    <name type="scientific">Psychracetigena formicireducens</name>
    <dbReference type="NCBI Taxonomy" id="2986056"/>
    <lineage>
        <taxon>Bacteria</taxon>
        <taxon>Bacillati</taxon>
        <taxon>Candidatus Lithacetigenota</taxon>
        <taxon>Candidatus Psychracetigena</taxon>
    </lineage>
</organism>
<evidence type="ECO:0000313" key="7">
    <source>
        <dbReference type="Proteomes" id="UP000811545"/>
    </source>
</evidence>
<name>A0A9E2F6V9_PSYF1</name>
<dbReference type="PANTHER" id="PTHR30408">
    <property type="entry name" value="TYPE-1 RESTRICTION ENZYME ECOKI SPECIFICITY PROTEIN"/>
    <property type="match status" value="1"/>
</dbReference>
<dbReference type="GO" id="GO:0003677">
    <property type="term" value="F:DNA binding"/>
    <property type="evidence" value="ECO:0007669"/>
    <property type="project" value="UniProtKB-KW"/>
</dbReference>
<dbReference type="InterPro" id="IPR052021">
    <property type="entry name" value="Type-I_RS_S_subunit"/>
</dbReference>
<dbReference type="Proteomes" id="UP000811545">
    <property type="component" value="Unassembled WGS sequence"/>
</dbReference>